<keyword evidence="5" id="KW-1185">Reference proteome</keyword>
<protein>
    <submittedName>
        <fullName evidence="4">ABC transporter substrate-binding protein</fullName>
    </submittedName>
</protein>
<dbReference type="NCBIfam" id="NF037995">
    <property type="entry name" value="TRAP_S1"/>
    <property type="match status" value="1"/>
</dbReference>
<dbReference type="GO" id="GO:0042597">
    <property type="term" value="C:periplasmic space"/>
    <property type="evidence" value="ECO:0007669"/>
    <property type="project" value="UniProtKB-SubCell"/>
</dbReference>
<proteinExistence type="predicted"/>
<evidence type="ECO:0000256" key="3">
    <source>
        <dbReference type="ARBA" id="ARBA00022764"/>
    </source>
</evidence>
<dbReference type="GO" id="GO:0055085">
    <property type="term" value="P:transmembrane transport"/>
    <property type="evidence" value="ECO:0007669"/>
    <property type="project" value="InterPro"/>
</dbReference>
<comment type="caution">
    <text evidence="4">The sequence shown here is derived from an EMBL/GenBank/DDBJ whole genome shotgun (WGS) entry which is preliminary data.</text>
</comment>
<keyword evidence="3" id="KW-0574">Periplasm</keyword>
<reference evidence="4 5" key="1">
    <citation type="submission" date="2019-11" db="EMBL/GenBank/DDBJ databases">
        <authorList>
            <person name="Dong K."/>
        </authorList>
    </citation>
    <scope>NUCLEOTIDE SEQUENCE [LARGE SCALE GENOMIC DNA]</scope>
    <source>
        <strain evidence="4 5">DK608</strain>
    </source>
</reference>
<dbReference type="PANTHER" id="PTHR33376">
    <property type="match status" value="1"/>
</dbReference>
<keyword evidence="2" id="KW-0732">Signal</keyword>
<comment type="subcellular location">
    <subcellularLocation>
        <location evidence="1">Periplasm</location>
    </subcellularLocation>
</comment>
<dbReference type="InterPro" id="IPR038404">
    <property type="entry name" value="TRAP_DctP_sf"/>
</dbReference>
<evidence type="ECO:0000313" key="4">
    <source>
        <dbReference type="EMBL" id="MTH65643.1"/>
    </source>
</evidence>
<organism evidence="4 5">
    <name type="scientific">Paracoccus shanxieyensis</name>
    <dbReference type="NCBI Taxonomy" id="2675752"/>
    <lineage>
        <taxon>Bacteria</taxon>
        <taxon>Pseudomonadati</taxon>
        <taxon>Pseudomonadota</taxon>
        <taxon>Alphaproteobacteria</taxon>
        <taxon>Rhodobacterales</taxon>
        <taxon>Paracoccaceae</taxon>
        <taxon>Paracoccus</taxon>
    </lineage>
</organism>
<accession>A0A6L6IZG2</accession>
<dbReference type="InterPro" id="IPR006311">
    <property type="entry name" value="TAT_signal"/>
</dbReference>
<dbReference type="PROSITE" id="PS51318">
    <property type="entry name" value="TAT"/>
    <property type="match status" value="1"/>
</dbReference>
<sequence>MIHDRKTSGGNGVSRRLFLASATAAASASLLPGTVPQAQARAAPRVLAFSDHEPLGGMRTRFLKEVVFPAIERESNGRLKIQDHWDGDIAAAYDALGAVRSGTTDIGTVVPEYTAKDLPLHQIFKSFVTGPVGGRQIEFFNRVYAEAEAFPAELDRNNIVQIYFGTGYPVAFFRNAPMTGLNDLKGGKWRSASFWHLDFLKNAGATPVTMRWGPEIPQALKAGQLDGLMVNVDSGYLLKVHKTAPHVLVSKDLWLGHVYILAMNKDVWNSLAPEDKAAIGHAAAQSYATLGAEMDRSFDTQLQDLANAGATVRVLSNQEVTQFQTATMYKDVQAAWAEAQQREGVANAGPVMAQVTAIMDNMMG</sequence>
<dbReference type="EMBL" id="WMII01000015">
    <property type="protein sequence ID" value="MTH65643.1"/>
    <property type="molecule type" value="Genomic_DNA"/>
</dbReference>
<dbReference type="RefSeq" id="WP_155045522.1">
    <property type="nucleotide sequence ID" value="NZ_WMIH01000015.1"/>
</dbReference>
<dbReference type="InterPro" id="IPR018389">
    <property type="entry name" value="DctP_fam"/>
</dbReference>
<dbReference type="PANTHER" id="PTHR33376:SF15">
    <property type="entry name" value="BLL6794 PROTEIN"/>
    <property type="match status" value="1"/>
</dbReference>
<dbReference type="Gene3D" id="3.40.190.170">
    <property type="entry name" value="Bacterial extracellular solute-binding protein, family 7"/>
    <property type="match status" value="1"/>
</dbReference>
<evidence type="ECO:0000313" key="5">
    <source>
        <dbReference type="Proteomes" id="UP000478740"/>
    </source>
</evidence>
<dbReference type="Proteomes" id="UP000478740">
    <property type="component" value="Unassembled WGS sequence"/>
</dbReference>
<name>A0A6L6IZG2_9RHOB</name>
<evidence type="ECO:0000256" key="1">
    <source>
        <dbReference type="ARBA" id="ARBA00004418"/>
    </source>
</evidence>
<dbReference type="Pfam" id="PF03480">
    <property type="entry name" value="DctP"/>
    <property type="match status" value="1"/>
</dbReference>
<dbReference type="SUPFAM" id="SSF53850">
    <property type="entry name" value="Periplasmic binding protein-like II"/>
    <property type="match status" value="1"/>
</dbReference>
<dbReference type="AlphaFoldDB" id="A0A6L6IZG2"/>
<gene>
    <name evidence="4" type="ORF">GL284_15320</name>
</gene>
<evidence type="ECO:0000256" key="2">
    <source>
        <dbReference type="ARBA" id="ARBA00022729"/>
    </source>
</evidence>